<dbReference type="Pfam" id="PF07996">
    <property type="entry name" value="T4SS"/>
    <property type="match status" value="1"/>
</dbReference>
<keyword evidence="1" id="KW-0175">Coiled coil</keyword>
<dbReference type="EMBL" id="BPEY01000062">
    <property type="protein sequence ID" value="GIU48872.1"/>
    <property type="molecule type" value="Genomic_DNA"/>
</dbReference>
<evidence type="ECO:0000313" key="2">
    <source>
        <dbReference type="EMBL" id="GIU48872.1"/>
    </source>
</evidence>
<comment type="caution">
    <text evidence="2">The sequence shown here is derived from an EMBL/GenBank/DDBJ whole genome shotgun (WGS) entry which is preliminary data.</text>
</comment>
<accession>A0ABQ4PLC3</accession>
<proteinExistence type="predicted"/>
<evidence type="ECO:0000313" key="3">
    <source>
        <dbReference type="Proteomes" id="UP000887104"/>
    </source>
</evidence>
<dbReference type="InterPro" id="IPR014158">
    <property type="entry name" value="T4SS_VirB5"/>
</dbReference>
<dbReference type="InterPro" id="IPR023220">
    <property type="entry name" value="T4SS_VirB5-domain"/>
</dbReference>
<gene>
    <name evidence="2" type="ORF">TUM4438_31230</name>
</gene>
<dbReference type="Gene3D" id="1.20.58.430">
    <property type="entry name" value="Type IV secretion system, VirB5-domain"/>
    <property type="match status" value="1"/>
</dbReference>
<keyword evidence="3" id="KW-1185">Reference proteome</keyword>
<reference evidence="2" key="1">
    <citation type="submission" date="2021-05" db="EMBL/GenBank/DDBJ databases">
        <title>Molecular characterization for Shewanella algae harboring chromosomal blaOXA-55-like strains isolated from clinical and environment sample.</title>
        <authorList>
            <person name="Ohama Y."/>
            <person name="Aoki K."/>
            <person name="Harada S."/>
            <person name="Moriya K."/>
            <person name="Ishii Y."/>
            <person name="Tateda K."/>
        </authorList>
    </citation>
    <scope>NUCLEOTIDE SEQUENCE</scope>
    <source>
        <strain evidence="2">JCM 11563</strain>
    </source>
</reference>
<name>A0ABQ4PLC3_9GAMM</name>
<evidence type="ECO:0000256" key="1">
    <source>
        <dbReference type="SAM" id="Coils"/>
    </source>
</evidence>
<feature type="coiled-coil region" evidence="1">
    <location>
        <begin position="175"/>
        <end position="202"/>
    </location>
</feature>
<organism evidence="2 3">
    <name type="scientific">Shewanella sairae</name>
    <dbReference type="NCBI Taxonomy" id="190310"/>
    <lineage>
        <taxon>Bacteria</taxon>
        <taxon>Pseudomonadati</taxon>
        <taxon>Pseudomonadota</taxon>
        <taxon>Gammaproteobacteria</taxon>
        <taxon>Alteromonadales</taxon>
        <taxon>Shewanellaceae</taxon>
        <taxon>Shewanella</taxon>
    </lineage>
</organism>
<sequence length="214" mass="24805">MLAICIAIPFNANAAGIPTIDIAAIAQMIQDGIAQVQRFKEQMDGAKNHLNATKDQSDFYKLMNNDYWDVTSVLSDPEVAEFLALNDWKEVYETIEDIDDLRNEFDMNDDDPKIQERYDKVLKNFAFLKKTYKTSVTRQERIIELTTQLRYADSPAKKADLANALQYEQVQLANEVALTKSMNELMREQQELERKSRMIKLKKQLLTPTWEQDT</sequence>
<dbReference type="SUPFAM" id="SSF101082">
    <property type="entry name" value="Typo IV secretion system protein TraC"/>
    <property type="match status" value="1"/>
</dbReference>
<evidence type="ECO:0008006" key="4">
    <source>
        <dbReference type="Google" id="ProtNLM"/>
    </source>
</evidence>
<protein>
    <recommendedName>
        <fullName evidence="4">Conjugal transfer protein TrbJ</fullName>
    </recommendedName>
</protein>
<dbReference type="Proteomes" id="UP000887104">
    <property type="component" value="Unassembled WGS sequence"/>
</dbReference>